<sequence>MGVDLPLRLRAHPALRDRAFRPVHQLLDLRHRRLQAADADDLPGAGTRPEAVPATGTAQLDLGVQERAGPPRGVREPGAARAGGALSGRLCRLPASAAGGRGVRLRRPDHGDRPAVPRVPGGPREVPAAVPPRAGRRVPGHQPRPVRAGPRTLRAECGPRPGGAGRGRDHPDGPARADGRRRLGPVDLRLPGRDDPQHPRLREGLPGGPDDPAGAELPLHPDRALGRQRGDREESGPPEEAAVVRRGPGGEDRRLRGRHRTR</sequence>
<proteinExistence type="predicted"/>
<evidence type="ECO:0000313" key="2">
    <source>
        <dbReference type="EMBL" id="MPM94606.1"/>
    </source>
</evidence>
<feature type="compositionally biased region" description="Basic and acidic residues" evidence="1">
    <location>
        <begin position="190"/>
        <end position="203"/>
    </location>
</feature>
<feature type="compositionally biased region" description="Basic and acidic residues" evidence="1">
    <location>
        <begin position="166"/>
        <end position="181"/>
    </location>
</feature>
<feature type="region of interest" description="Disordered" evidence="1">
    <location>
        <begin position="99"/>
        <end position="262"/>
    </location>
</feature>
<comment type="caution">
    <text evidence="2">The sequence shown here is derived from an EMBL/GenBank/DDBJ whole genome shotgun (WGS) entry which is preliminary data.</text>
</comment>
<accession>A0A645DZ40</accession>
<dbReference type="EMBL" id="VSSQ01041207">
    <property type="protein sequence ID" value="MPM94606.1"/>
    <property type="molecule type" value="Genomic_DNA"/>
</dbReference>
<feature type="compositionally biased region" description="Basic and acidic residues" evidence="1">
    <location>
        <begin position="106"/>
        <end position="115"/>
    </location>
</feature>
<feature type="compositionally biased region" description="Basic and acidic residues" evidence="1">
    <location>
        <begin position="219"/>
        <end position="235"/>
    </location>
</feature>
<protein>
    <submittedName>
        <fullName evidence="2">Uncharacterized protein</fullName>
    </submittedName>
</protein>
<gene>
    <name evidence="2" type="ORF">SDC9_141754</name>
</gene>
<evidence type="ECO:0000256" key="1">
    <source>
        <dbReference type="SAM" id="MobiDB-lite"/>
    </source>
</evidence>
<feature type="compositionally biased region" description="Low complexity" evidence="1">
    <location>
        <begin position="208"/>
        <end position="218"/>
    </location>
</feature>
<dbReference type="AlphaFoldDB" id="A0A645DZ40"/>
<feature type="region of interest" description="Disordered" evidence="1">
    <location>
        <begin position="38"/>
        <end position="82"/>
    </location>
</feature>
<name>A0A645DZ40_9ZZZZ</name>
<feature type="compositionally biased region" description="Low complexity" evidence="1">
    <location>
        <begin position="116"/>
        <end position="133"/>
    </location>
</feature>
<organism evidence="2">
    <name type="scientific">bioreactor metagenome</name>
    <dbReference type="NCBI Taxonomy" id="1076179"/>
    <lineage>
        <taxon>unclassified sequences</taxon>
        <taxon>metagenomes</taxon>
        <taxon>ecological metagenomes</taxon>
    </lineage>
</organism>
<reference evidence="2" key="1">
    <citation type="submission" date="2019-08" db="EMBL/GenBank/DDBJ databases">
        <authorList>
            <person name="Kucharzyk K."/>
            <person name="Murdoch R.W."/>
            <person name="Higgins S."/>
            <person name="Loffler F."/>
        </authorList>
    </citation>
    <scope>NUCLEOTIDE SEQUENCE</scope>
</reference>